<dbReference type="Pfam" id="PF18584">
    <property type="entry name" value="SYCP2_SLD"/>
    <property type="match status" value="1"/>
</dbReference>
<feature type="region of interest" description="Disordered" evidence="1">
    <location>
        <begin position="1150"/>
        <end position="1225"/>
    </location>
</feature>
<organism evidence="3">
    <name type="scientific">Schistocephalus solidus</name>
    <name type="common">Tapeworm</name>
    <dbReference type="NCBI Taxonomy" id="70667"/>
    <lineage>
        <taxon>Eukaryota</taxon>
        <taxon>Metazoa</taxon>
        <taxon>Spiralia</taxon>
        <taxon>Lophotrochozoa</taxon>
        <taxon>Platyhelminthes</taxon>
        <taxon>Cestoda</taxon>
        <taxon>Eucestoda</taxon>
        <taxon>Diphyllobothriidea</taxon>
        <taxon>Diphyllobothriidae</taxon>
        <taxon>Schistocephalus</taxon>
    </lineage>
</organism>
<feature type="region of interest" description="Disordered" evidence="1">
    <location>
        <begin position="559"/>
        <end position="626"/>
    </location>
</feature>
<feature type="non-terminal residue" evidence="3">
    <location>
        <position position="1"/>
    </location>
</feature>
<dbReference type="EMBL" id="GEEE01011083">
    <property type="protein sequence ID" value="JAP52142.1"/>
    <property type="molecule type" value="Transcribed_RNA"/>
</dbReference>
<dbReference type="GO" id="GO:0000800">
    <property type="term" value="C:lateral element"/>
    <property type="evidence" value="ECO:0007669"/>
    <property type="project" value="TreeGrafter"/>
</dbReference>
<dbReference type="GO" id="GO:0007143">
    <property type="term" value="P:female meiotic nuclear division"/>
    <property type="evidence" value="ECO:0007669"/>
    <property type="project" value="TreeGrafter"/>
</dbReference>
<feature type="compositionally biased region" description="Basic and acidic residues" evidence="1">
    <location>
        <begin position="489"/>
        <end position="499"/>
    </location>
</feature>
<feature type="compositionally biased region" description="Acidic residues" evidence="1">
    <location>
        <begin position="1091"/>
        <end position="1109"/>
    </location>
</feature>
<feature type="region of interest" description="Disordered" evidence="1">
    <location>
        <begin position="943"/>
        <end position="983"/>
    </location>
</feature>
<feature type="region of interest" description="Disordered" evidence="1">
    <location>
        <begin position="1009"/>
        <end position="1073"/>
    </location>
</feature>
<dbReference type="PANTHER" id="PTHR15607">
    <property type="entry name" value="SYNAPTONEMAL COMPLEX PROTEIN-RELATED"/>
    <property type="match status" value="1"/>
</dbReference>
<dbReference type="AlphaFoldDB" id="A0A0X3PUF3"/>
<feature type="compositionally biased region" description="Polar residues" evidence="1">
    <location>
        <begin position="468"/>
        <end position="478"/>
    </location>
</feature>
<accession>A0A0X3PUF3</accession>
<sequence length="1265" mass="138196">SLNEITKGLTSKNGLSRTGFSTITRTFGSRISLSEASNLPKDLTKICELLFEHLFNLQDLVPDDIMKFFTEFVKPLLGVSMEFFISTYECILTKVLPVLTNCNVNVFLKFATLGLINEISVLPSATKVKLYTVPRISSSYISLATAIREVGDYDTQVQIVELLLRVIPAAKRPEFAQRYVCPGSEYLAQQFCSLIGQQFEPAARNFLNAFNKECQHSQRVFSVPCMKIQLCDKELARPTTDGSFFWLDFNLASESITTYCRPPPTCLIYNDTGLSDEQTWDTLYLTPDTIKEVNLSYPSEGGFSDEFFLHIETAAPIKELFDWAPSENGTTIVFTIATEAVFSSLPPAEELANLFECTPTSGQTQLLELLSGLMRYAGSKKPCSALETSGTRQHACCKSPVLVEIVQPRPKSFFRDQDVSFEESAEGLGSYLTPGPSSTLKHLVPAAIVSTPLPVTMPTRTPKPESQPPRNQTASEFSLVNDEDLAASVDREGSTEVRLTRSKSSKAKRDVLKKGDQKSSQEVSELAQAFAVSSAPVHEAANEALANQLTVVLDSQESVGSNRNATMKQKPKVPGSQLKRGRSKTQKRTPADSAKSPEEHPEGTISLTSQAKEAVPETDVAVSSAAKISKNATEAIEITEGESHKTDPPSPFGQDIFELSLTPDQHLLEEENAPVPRPITEKTLVDLSPERMRGAPVDQFSSLLPSVQSVYLNSPVCEPEIVGVSIKSPETSSKSPQVSVDKPASVIPSAVSVSVDMDISAATPLQRVSQKSPTTQRMEEIKEDSQEYAIFGSPTPSAPDTAPRAKLTGLSTSASLMAGVEGEDESVSRSLVILDSSRAGESDAAKPIPSPLSLSGFRNVEKAICENSAVVAVKRLCNTTNTYLEDKSPICSQSQDTSLQKGAILVPLLGKLVDLKRKSTSTHMSKVDPLPPLEPLITKMVSPTTRDPMTTAHPVSPAHATESLPKTASLRKKRQTARGTGRRFFASSFAERCRRDEIRFLQVCKTTKPNATSNETRPAVDARKPSRRSGKRTELDETTLSQLSYLEDKDSPYRPPRSRPQATGSAGSCTLKSRPAIRRAAALARSRMAVDSEDDEDQSFSITDSEDDQITSKRPLTKSSVVDLSKAALSRNETASKEADILIPSSDVEATAPEEDCHQPISPMNSPEAPTLFGRSPPSLFDFTASFDDTDEVGEPQKRTKRTRSRPLQDKTERKLQKQSPLEKSMSLPISSANYMEESLSAFLRYILTTVSCSQCPVVSSFNRV</sequence>
<proteinExistence type="predicted"/>
<evidence type="ECO:0000259" key="2">
    <source>
        <dbReference type="Pfam" id="PF18584"/>
    </source>
</evidence>
<feature type="compositionally biased region" description="Basic and acidic residues" evidence="1">
    <location>
        <begin position="507"/>
        <end position="519"/>
    </location>
</feature>
<feature type="compositionally biased region" description="Basic and acidic residues" evidence="1">
    <location>
        <begin position="1207"/>
        <end position="1216"/>
    </location>
</feature>
<feature type="compositionally biased region" description="Polar residues" evidence="1">
    <location>
        <begin position="1060"/>
        <end position="1071"/>
    </location>
</feature>
<dbReference type="GO" id="GO:0007140">
    <property type="term" value="P:male meiotic nuclear division"/>
    <property type="evidence" value="ECO:0007669"/>
    <property type="project" value="TreeGrafter"/>
</dbReference>
<feature type="region of interest" description="Disordered" evidence="1">
    <location>
        <begin position="453"/>
        <end position="521"/>
    </location>
</feature>
<protein>
    <recommendedName>
        <fullName evidence="2">Synaptonemal complex protein 2 Spt16M-like domain-containing protein</fullName>
    </recommendedName>
</protein>
<dbReference type="InterPro" id="IPR024835">
    <property type="entry name" value="SYCP2-like"/>
</dbReference>
<dbReference type="InterPro" id="IPR040560">
    <property type="entry name" value="SYCP2_SLD"/>
</dbReference>
<reference evidence="3" key="1">
    <citation type="submission" date="2016-01" db="EMBL/GenBank/DDBJ databases">
        <title>Reference transcriptome for the parasite Schistocephalus solidus: insights into the molecular evolution of parasitism.</title>
        <authorList>
            <person name="Hebert F.O."/>
            <person name="Grambauer S."/>
            <person name="Barber I."/>
            <person name="Landry C.R."/>
            <person name="Aubin-Horth N."/>
        </authorList>
    </citation>
    <scope>NUCLEOTIDE SEQUENCE</scope>
</reference>
<evidence type="ECO:0000313" key="3">
    <source>
        <dbReference type="EMBL" id="JAP52142.1"/>
    </source>
</evidence>
<dbReference type="GO" id="GO:0000779">
    <property type="term" value="C:condensed chromosome, centromeric region"/>
    <property type="evidence" value="ECO:0007669"/>
    <property type="project" value="TreeGrafter"/>
</dbReference>
<feature type="region of interest" description="Disordered" evidence="1">
    <location>
        <begin position="1085"/>
        <end position="1114"/>
    </location>
</feature>
<name>A0A0X3PUF3_SCHSO</name>
<evidence type="ECO:0000256" key="1">
    <source>
        <dbReference type="SAM" id="MobiDB-lite"/>
    </source>
</evidence>
<feature type="domain" description="Synaptonemal complex protein 2 Spt16M-like" evidence="2">
    <location>
        <begin position="220"/>
        <end position="261"/>
    </location>
</feature>
<dbReference type="PANTHER" id="PTHR15607:SF12">
    <property type="entry name" value="SYNAPTONEMAL COMPLEX PROTEIN 2"/>
    <property type="match status" value="1"/>
</dbReference>
<gene>
    <name evidence="3" type="ORF">TR121633</name>
</gene>